<dbReference type="EMBL" id="CM008051">
    <property type="protein sequence ID" value="PVH36795.1"/>
    <property type="molecule type" value="Genomic_DNA"/>
</dbReference>
<dbReference type="PANTHER" id="PTHR35218">
    <property type="entry name" value="RNASE H DOMAIN-CONTAINING PROTEIN"/>
    <property type="match status" value="1"/>
</dbReference>
<accession>A0A2T8IGJ9</accession>
<dbReference type="SUPFAM" id="SSF56219">
    <property type="entry name" value="DNase I-like"/>
    <property type="match status" value="1"/>
</dbReference>
<organism evidence="1">
    <name type="scientific">Panicum hallii</name>
    <dbReference type="NCBI Taxonomy" id="206008"/>
    <lineage>
        <taxon>Eukaryota</taxon>
        <taxon>Viridiplantae</taxon>
        <taxon>Streptophyta</taxon>
        <taxon>Embryophyta</taxon>
        <taxon>Tracheophyta</taxon>
        <taxon>Spermatophyta</taxon>
        <taxon>Magnoliopsida</taxon>
        <taxon>Liliopsida</taxon>
        <taxon>Poales</taxon>
        <taxon>Poaceae</taxon>
        <taxon>PACMAD clade</taxon>
        <taxon>Panicoideae</taxon>
        <taxon>Panicodae</taxon>
        <taxon>Paniceae</taxon>
        <taxon>Panicinae</taxon>
        <taxon>Panicum</taxon>
        <taxon>Panicum sect. Panicum</taxon>
    </lineage>
</organism>
<evidence type="ECO:0008006" key="2">
    <source>
        <dbReference type="Google" id="ProtNLM"/>
    </source>
</evidence>
<gene>
    <name evidence="1" type="ORF">PAHAL_6G169400</name>
</gene>
<dbReference type="Gramene" id="PVH36795">
    <property type="protein sequence ID" value="PVH36795"/>
    <property type="gene ID" value="PAHAL_6G169400"/>
</dbReference>
<dbReference type="AlphaFoldDB" id="A0A2T8IGJ9"/>
<protein>
    <recommendedName>
        <fullName evidence="2">Endonuclease/exonuclease/phosphatase domain-containing protein</fullName>
    </recommendedName>
</protein>
<proteinExistence type="predicted"/>
<dbReference type="Gene3D" id="3.60.10.10">
    <property type="entry name" value="Endonuclease/exonuclease/phosphatase"/>
    <property type="match status" value="1"/>
</dbReference>
<dbReference type="PANTHER" id="PTHR35218:SF9">
    <property type="entry name" value="ENDONUCLEASE_EXONUCLEASE_PHOSPHATASE DOMAIN-CONTAINING PROTEIN"/>
    <property type="match status" value="1"/>
</dbReference>
<evidence type="ECO:0000313" key="1">
    <source>
        <dbReference type="EMBL" id="PVH36795.1"/>
    </source>
</evidence>
<reference evidence="1" key="1">
    <citation type="submission" date="2018-04" db="EMBL/GenBank/DDBJ databases">
        <title>WGS assembly of Panicum hallii.</title>
        <authorList>
            <person name="Lovell J."/>
            <person name="Jenkins J."/>
            <person name="Lowry D."/>
            <person name="Mamidi S."/>
            <person name="Sreedasyam A."/>
            <person name="Weng X."/>
            <person name="Barry K."/>
            <person name="Bonette J."/>
            <person name="Campitelli B."/>
            <person name="Daum C."/>
            <person name="Gordon S."/>
            <person name="Gould B."/>
            <person name="Lipzen A."/>
            <person name="Macqueen A."/>
            <person name="Palacio-Mejia J."/>
            <person name="Plott C."/>
            <person name="Shakirov E."/>
            <person name="Shu S."/>
            <person name="Yoshinaga Y."/>
            <person name="Zane M."/>
            <person name="Rokhsar D."/>
            <person name="Grimwood J."/>
            <person name="Schmutz J."/>
            <person name="Juenger T."/>
        </authorList>
    </citation>
    <scope>NUCLEOTIDE SEQUENCE [LARGE SCALE GENOMIC DNA]</scope>
    <source>
        <strain evidence="1">FIL2</strain>
    </source>
</reference>
<sequence>MNALAWNCRGIRNSRTVRELCGFVWSLHPKIVFLCEARLRWRLDLRNSLAVSSDGLSGGLGLFWDESLDVFLLSQGERHFDVLIKEELGLTPWRATFVYGEHRVENRYKMWDLMRNLRGEWNGPWFLMGDFIEAMWQYKHFSETPRAEQQMLDFREVLRHCDLQDLAGSRNMQVGLDRGVANSEWSLRFPGAHINHPCSSRSDHKALVYLLQVPMTPSRNMEASLKSWSREKFGHVTREIERLRSVLEPLEGEDVIGNRAEILQAKIKLDELLYREEMMWLQRSRINWLKEGDRNTRYFHRKARWRAKKNKIRRLKRGDGSWCANQEEMKGMASHYFSDLFSKDSSLCPDDLTNLFAPKITMEMNWDLCKQYSEEEISNALFQIGPLKALGPDGFPARFFQRNLGADEGRHCHSCAGIL</sequence>
<dbReference type="Proteomes" id="UP000243499">
    <property type="component" value="Chromosome 6"/>
</dbReference>
<dbReference type="InterPro" id="IPR036691">
    <property type="entry name" value="Endo/exonu/phosph_ase_sf"/>
</dbReference>
<name>A0A2T8IGJ9_9POAL</name>